<feature type="transmembrane region" description="Helical" evidence="6">
    <location>
        <begin position="146"/>
        <end position="167"/>
    </location>
</feature>
<feature type="transmembrane region" description="Helical" evidence="6">
    <location>
        <begin position="72"/>
        <end position="92"/>
    </location>
</feature>
<dbReference type="RefSeq" id="WP_320499632.1">
    <property type="nucleotide sequence ID" value="NZ_JAXCLX010000001.1"/>
</dbReference>
<name>A0ABU5DVB9_9PROT</name>
<feature type="transmembrane region" description="Helical" evidence="6">
    <location>
        <begin position="188"/>
        <end position="206"/>
    </location>
</feature>
<dbReference type="PIRSF" id="PIRSF006324">
    <property type="entry name" value="LeuE"/>
    <property type="match status" value="1"/>
</dbReference>
<keyword evidence="3 6" id="KW-0812">Transmembrane</keyword>
<reference evidence="7 8" key="1">
    <citation type="journal article" date="2013" name="Antonie Van Leeuwenhoek">
        <title>Dongia rigui sp. nov., isolated from freshwater of a large wetland in Korea.</title>
        <authorList>
            <person name="Baik K.S."/>
            <person name="Hwang Y.M."/>
            <person name="Choi J.S."/>
            <person name="Kwon J."/>
            <person name="Seong C.N."/>
        </authorList>
    </citation>
    <scope>NUCLEOTIDE SEQUENCE [LARGE SCALE GENOMIC DNA]</scope>
    <source>
        <strain evidence="7 8">04SU4-P</strain>
    </source>
</reference>
<keyword evidence="2" id="KW-1003">Cell membrane</keyword>
<evidence type="ECO:0000313" key="7">
    <source>
        <dbReference type="EMBL" id="MDY0871247.1"/>
    </source>
</evidence>
<feature type="transmembrane region" description="Helical" evidence="6">
    <location>
        <begin position="6"/>
        <end position="29"/>
    </location>
</feature>
<dbReference type="Proteomes" id="UP001271769">
    <property type="component" value="Unassembled WGS sequence"/>
</dbReference>
<gene>
    <name evidence="7" type="ORF">SMD31_04920</name>
</gene>
<evidence type="ECO:0000256" key="6">
    <source>
        <dbReference type="SAM" id="Phobius"/>
    </source>
</evidence>
<sequence>MFDPLHFAIFFGAALALAIAPGPGMLYVAARSIAGGRAEGLASSFGTALGGFVHVIGGAVGVSAILMASAEIFTALKIAGAVYLVWLGLRTWRQAGFDLTDIAVKPAGIRRAFLEGIVVEVFNPKTAAFFLAFVSQFVDPAHGRVALQFIALGAISVTLNTTPDIIIAFSAGRVRRGLLARPRLMTRVQKASGALLMGLGVMLAFARRPA</sequence>
<feature type="transmembrane region" description="Helical" evidence="6">
    <location>
        <begin position="41"/>
        <end position="66"/>
    </location>
</feature>
<keyword evidence="4 6" id="KW-1133">Transmembrane helix</keyword>
<keyword evidence="5 6" id="KW-0472">Membrane</keyword>
<dbReference type="InterPro" id="IPR001123">
    <property type="entry name" value="LeuE-type"/>
</dbReference>
<dbReference type="Pfam" id="PF01810">
    <property type="entry name" value="LysE"/>
    <property type="match status" value="1"/>
</dbReference>
<evidence type="ECO:0000313" key="8">
    <source>
        <dbReference type="Proteomes" id="UP001271769"/>
    </source>
</evidence>
<evidence type="ECO:0000256" key="3">
    <source>
        <dbReference type="ARBA" id="ARBA00022692"/>
    </source>
</evidence>
<keyword evidence="8" id="KW-1185">Reference proteome</keyword>
<evidence type="ECO:0000256" key="4">
    <source>
        <dbReference type="ARBA" id="ARBA00022989"/>
    </source>
</evidence>
<accession>A0ABU5DVB9</accession>
<evidence type="ECO:0000256" key="5">
    <source>
        <dbReference type="ARBA" id="ARBA00023136"/>
    </source>
</evidence>
<protein>
    <submittedName>
        <fullName evidence="7">LysE family translocator</fullName>
    </submittedName>
</protein>
<dbReference type="EMBL" id="JAXCLX010000001">
    <property type="protein sequence ID" value="MDY0871247.1"/>
    <property type="molecule type" value="Genomic_DNA"/>
</dbReference>
<comment type="caution">
    <text evidence="7">The sequence shown here is derived from an EMBL/GenBank/DDBJ whole genome shotgun (WGS) entry which is preliminary data.</text>
</comment>
<dbReference type="PANTHER" id="PTHR30086">
    <property type="entry name" value="ARGININE EXPORTER PROTEIN ARGO"/>
    <property type="match status" value="1"/>
</dbReference>
<evidence type="ECO:0000256" key="2">
    <source>
        <dbReference type="ARBA" id="ARBA00022475"/>
    </source>
</evidence>
<dbReference type="PANTHER" id="PTHR30086:SF20">
    <property type="entry name" value="ARGININE EXPORTER PROTEIN ARGO-RELATED"/>
    <property type="match status" value="1"/>
</dbReference>
<comment type="subcellular location">
    <subcellularLocation>
        <location evidence="1">Cell membrane</location>
        <topology evidence="1">Multi-pass membrane protein</topology>
    </subcellularLocation>
</comment>
<feature type="transmembrane region" description="Helical" evidence="6">
    <location>
        <begin position="112"/>
        <end position="134"/>
    </location>
</feature>
<organism evidence="7 8">
    <name type="scientific">Dongia rigui</name>
    <dbReference type="NCBI Taxonomy" id="940149"/>
    <lineage>
        <taxon>Bacteria</taxon>
        <taxon>Pseudomonadati</taxon>
        <taxon>Pseudomonadota</taxon>
        <taxon>Alphaproteobacteria</taxon>
        <taxon>Rhodospirillales</taxon>
        <taxon>Dongiaceae</taxon>
        <taxon>Dongia</taxon>
    </lineage>
</organism>
<proteinExistence type="predicted"/>
<evidence type="ECO:0000256" key="1">
    <source>
        <dbReference type="ARBA" id="ARBA00004651"/>
    </source>
</evidence>